<comment type="catalytic activity">
    <reaction evidence="9">
        <text>L-threonyl-[protein] + ATP = O-phospho-L-threonyl-[protein] + ADP + H(+)</text>
        <dbReference type="Rhea" id="RHEA:46608"/>
        <dbReference type="Rhea" id="RHEA-COMP:11060"/>
        <dbReference type="Rhea" id="RHEA-COMP:11605"/>
        <dbReference type="ChEBI" id="CHEBI:15378"/>
        <dbReference type="ChEBI" id="CHEBI:30013"/>
        <dbReference type="ChEBI" id="CHEBI:30616"/>
        <dbReference type="ChEBI" id="CHEBI:61977"/>
        <dbReference type="ChEBI" id="CHEBI:456216"/>
        <dbReference type="EC" id="2.7.11.24"/>
    </reaction>
</comment>
<evidence type="ECO:0000256" key="7">
    <source>
        <dbReference type="PROSITE-ProRule" id="PRU10141"/>
    </source>
</evidence>
<reference evidence="11" key="2">
    <citation type="submission" date="2021-03" db="UniProtKB">
        <authorList>
            <consortium name="EnsemblPlants"/>
        </authorList>
    </citation>
    <scope>IDENTIFICATION</scope>
</reference>
<dbReference type="InterPro" id="IPR000719">
    <property type="entry name" value="Prot_kinase_dom"/>
</dbReference>
<evidence type="ECO:0000256" key="3">
    <source>
        <dbReference type="ARBA" id="ARBA00022679"/>
    </source>
</evidence>
<dbReference type="FunFam" id="3.30.200.20:FF:000046">
    <property type="entry name" value="Mitogen-activated protein kinase"/>
    <property type="match status" value="1"/>
</dbReference>
<dbReference type="InterPro" id="IPR008271">
    <property type="entry name" value="Ser/Thr_kinase_AS"/>
</dbReference>
<dbReference type="Gramene" id="AUR62020998-RA">
    <property type="protein sequence ID" value="AUR62020998-RA:cds"/>
    <property type="gene ID" value="AUR62020998"/>
</dbReference>
<evidence type="ECO:0000256" key="9">
    <source>
        <dbReference type="RuleBase" id="RU361165"/>
    </source>
</evidence>
<dbReference type="PROSITE" id="PS00107">
    <property type="entry name" value="PROTEIN_KINASE_ATP"/>
    <property type="match status" value="1"/>
</dbReference>
<evidence type="ECO:0000313" key="12">
    <source>
        <dbReference type="Proteomes" id="UP000596660"/>
    </source>
</evidence>
<dbReference type="EnsemblPlants" id="AUR62020998-RA">
    <property type="protein sequence ID" value="AUR62020998-RA:cds"/>
    <property type="gene ID" value="AUR62020998"/>
</dbReference>
<dbReference type="AlphaFoldDB" id="A0A803LZU7"/>
<dbReference type="InterPro" id="IPR003527">
    <property type="entry name" value="MAP_kinase_CS"/>
</dbReference>
<dbReference type="InterPro" id="IPR011009">
    <property type="entry name" value="Kinase-like_dom_sf"/>
</dbReference>
<dbReference type="PROSITE" id="PS01351">
    <property type="entry name" value="MAPK"/>
    <property type="match status" value="1"/>
</dbReference>
<evidence type="ECO:0000259" key="10">
    <source>
        <dbReference type="PROSITE" id="PS50011"/>
    </source>
</evidence>
<comment type="similarity">
    <text evidence="1">Belongs to the protein kinase superfamily. CMGC Ser/Thr protein kinase family. MAP kinase subfamily.</text>
</comment>
<comment type="activity regulation">
    <text evidence="9">Activated by threonine and tyrosine phosphorylation.</text>
</comment>
<evidence type="ECO:0000256" key="4">
    <source>
        <dbReference type="ARBA" id="ARBA00022741"/>
    </source>
</evidence>
<evidence type="ECO:0000256" key="1">
    <source>
        <dbReference type="ARBA" id="ARBA00008832"/>
    </source>
</evidence>
<keyword evidence="2 8" id="KW-0723">Serine/threonine-protein kinase</keyword>
<keyword evidence="12" id="KW-1185">Reference proteome</keyword>
<keyword evidence="4 7" id="KW-0547">Nucleotide-binding</keyword>
<feature type="binding site" evidence="7">
    <location>
        <position position="54"/>
    </location>
    <ligand>
        <name>ATP</name>
        <dbReference type="ChEBI" id="CHEBI:30616"/>
    </ligand>
</feature>
<name>A0A803LZU7_CHEQI</name>
<dbReference type="GO" id="GO:0005524">
    <property type="term" value="F:ATP binding"/>
    <property type="evidence" value="ECO:0007669"/>
    <property type="project" value="UniProtKB-UniRule"/>
</dbReference>
<keyword evidence="9" id="KW-0460">Magnesium</keyword>
<comment type="cofactor">
    <cofactor evidence="9">
        <name>Mg(2+)</name>
        <dbReference type="ChEBI" id="CHEBI:18420"/>
    </cofactor>
</comment>
<dbReference type="SMART" id="SM00220">
    <property type="entry name" value="S_TKc"/>
    <property type="match status" value="1"/>
</dbReference>
<keyword evidence="6 7" id="KW-0067">ATP-binding</keyword>
<dbReference type="InterPro" id="IPR017441">
    <property type="entry name" value="Protein_kinase_ATP_BS"/>
</dbReference>
<evidence type="ECO:0000256" key="5">
    <source>
        <dbReference type="ARBA" id="ARBA00022777"/>
    </source>
</evidence>
<comment type="similarity">
    <text evidence="9">Belongs to the protein kinase superfamily. Ser/Thr protein kinase family. MAP kinase subfamily.</text>
</comment>
<dbReference type="Pfam" id="PF00069">
    <property type="entry name" value="Pkinase"/>
    <property type="match status" value="1"/>
</dbReference>
<dbReference type="PROSITE" id="PS50011">
    <property type="entry name" value="PROTEIN_KINASE_DOM"/>
    <property type="match status" value="1"/>
</dbReference>
<dbReference type="EC" id="2.7.11.24" evidence="9"/>
<feature type="domain" description="Protein kinase" evidence="10">
    <location>
        <begin position="24"/>
        <end position="312"/>
    </location>
</feature>
<dbReference type="PROSITE" id="PS00108">
    <property type="entry name" value="PROTEIN_KINASE_ST"/>
    <property type="match status" value="1"/>
</dbReference>
<proteinExistence type="inferred from homology"/>
<protein>
    <recommendedName>
        <fullName evidence="9">Mitogen-activated protein kinase</fullName>
        <ecNumber evidence="9">2.7.11.24</ecNumber>
    </recommendedName>
</protein>
<dbReference type="PANTHER" id="PTHR24055">
    <property type="entry name" value="MITOGEN-ACTIVATED PROTEIN KINASE"/>
    <property type="match status" value="1"/>
</dbReference>
<dbReference type="FunFam" id="1.10.510.10:FF:000098">
    <property type="entry name" value="Mitogen-activated protein kinase 1"/>
    <property type="match status" value="1"/>
</dbReference>
<sequence length="355" mass="40651">MKWLNTNRRHCRVGQAVFELDAKYVPLQPLGKGSYGLVCSAINLKTVEKVAIKKISDVFADQVVALRTLRELVILRNVRHDYVIGLRDVMITSPKNTFKDIYLVYEIMDSDLDRILRTPQPLSSDHIKFIMFQLLEGLRYLHSANIVHRDLKPANILINANSDLKICDFGLSRTCKGEGESSLTDYVVTRWYRAPELLVCNDNYDAAIDMWSVGCIFAEILGRKPLFPGKNPLDQIKLIINFLGSPSESDLAFIKSPNAVKYIKGLPYSYGLRLELMYPRADPLALDLLRRMLVLNPTKRITVTEALRHPYMAGMHDPTQYPTAMRPLDIDIKANVGESCLRELMWREMMFYHNV</sequence>
<evidence type="ECO:0000313" key="11">
    <source>
        <dbReference type="EnsemblPlants" id="AUR62020998-RA:cds"/>
    </source>
</evidence>
<accession>A0A803LZU7</accession>
<dbReference type="Gene3D" id="1.10.510.10">
    <property type="entry name" value="Transferase(Phosphotransferase) domain 1"/>
    <property type="match status" value="1"/>
</dbReference>
<keyword evidence="3 9" id="KW-0808">Transferase</keyword>
<dbReference type="SUPFAM" id="SSF56112">
    <property type="entry name" value="Protein kinase-like (PK-like)"/>
    <property type="match status" value="1"/>
</dbReference>
<dbReference type="Gene3D" id="3.30.200.20">
    <property type="entry name" value="Phosphorylase Kinase, domain 1"/>
    <property type="match status" value="1"/>
</dbReference>
<reference evidence="11" key="1">
    <citation type="journal article" date="2017" name="Nature">
        <title>The genome of Chenopodium quinoa.</title>
        <authorList>
            <person name="Jarvis D.E."/>
            <person name="Ho Y.S."/>
            <person name="Lightfoot D.J."/>
            <person name="Schmoeckel S.M."/>
            <person name="Li B."/>
            <person name="Borm T.J.A."/>
            <person name="Ohyanagi H."/>
            <person name="Mineta K."/>
            <person name="Michell C.T."/>
            <person name="Saber N."/>
            <person name="Kharbatia N.M."/>
            <person name="Rupper R.R."/>
            <person name="Sharp A.R."/>
            <person name="Dally N."/>
            <person name="Boughton B.A."/>
            <person name="Woo Y.H."/>
            <person name="Gao G."/>
            <person name="Schijlen E.G.W.M."/>
            <person name="Guo X."/>
            <person name="Momin A.A."/>
            <person name="Negrao S."/>
            <person name="Al-Babili S."/>
            <person name="Gehring C."/>
            <person name="Roessner U."/>
            <person name="Jung C."/>
            <person name="Murphy K."/>
            <person name="Arold S.T."/>
            <person name="Gojobori T."/>
            <person name="van der Linden C.G."/>
            <person name="van Loo E.N."/>
            <person name="Jellen E.N."/>
            <person name="Maughan P.J."/>
            <person name="Tester M."/>
        </authorList>
    </citation>
    <scope>NUCLEOTIDE SEQUENCE [LARGE SCALE GENOMIC DNA]</scope>
    <source>
        <strain evidence="11">cv. PI 614886</strain>
    </source>
</reference>
<evidence type="ECO:0000256" key="8">
    <source>
        <dbReference type="RuleBase" id="RU000304"/>
    </source>
</evidence>
<organism evidence="11 12">
    <name type="scientific">Chenopodium quinoa</name>
    <name type="common">Quinoa</name>
    <dbReference type="NCBI Taxonomy" id="63459"/>
    <lineage>
        <taxon>Eukaryota</taxon>
        <taxon>Viridiplantae</taxon>
        <taxon>Streptophyta</taxon>
        <taxon>Embryophyta</taxon>
        <taxon>Tracheophyta</taxon>
        <taxon>Spermatophyta</taxon>
        <taxon>Magnoliopsida</taxon>
        <taxon>eudicotyledons</taxon>
        <taxon>Gunneridae</taxon>
        <taxon>Pentapetalae</taxon>
        <taxon>Caryophyllales</taxon>
        <taxon>Chenopodiaceae</taxon>
        <taxon>Chenopodioideae</taxon>
        <taxon>Atripliceae</taxon>
        <taxon>Chenopodium</taxon>
    </lineage>
</organism>
<keyword evidence="5 9" id="KW-0418">Kinase</keyword>
<dbReference type="GO" id="GO:0004707">
    <property type="term" value="F:MAP kinase activity"/>
    <property type="evidence" value="ECO:0007669"/>
    <property type="project" value="UniProtKB-EC"/>
</dbReference>
<dbReference type="InterPro" id="IPR050117">
    <property type="entry name" value="MAPK"/>
</dbReference>
<evidence type="ECO:0000256" key="6">
    <source>
        <dbReference type="ARBA" id="ARBA00022840"/>
    </source>
</evidence>
<evidence type="ECO:0000256" key="2">
    <source>
        <dbReference type="ARBA" id="ARBA00022527"/>
    </source>
</evidence>
<dbReference type="Proteomes" id="UP000596660">
    <property type="component" value="Unplaced"/>
</dbReference>